<dbReference type="InterPro" id="IPR005163">
    <property type="entry name" value="Tri_helical_YiiM-like"/>
</dbReference>
<protein>
    <submittedName>
        <fullName evidence="2">Molybdenum cofactor sulfurase</fullName>
    </submittedName>
</protein>
<evidence type="ECO:0000313" key="3">
    <source>
        <dbReference type="Proteomes" id="UP000658382"/>
    </source>
</evidence>
<name>A0A917PXH5_9BACI</name>
<dbReference type="Gene3D" id="2.40.33.20">
    <property type="entry name" value="PK beta-barrel domain-like"/>
    <property type="match status" value="1"/>
</dbReference>
<dbReference type="InterPro" id="IPR005302">
    <property type="entry name" value="MoCF_Sase_C"/>
</dbReference>
<dbReference type="GO" id="GO:0030170">
    <property type="term" value="F:pyridoxal phosphate binding"/>
    <property type="evidence" value="ECO:0007669"/>
    <property type="project" value="InterPro"/>
</dbReference>
<evidence type="ECO:0000313" key="2">
    <source>
        <dbReference type="EMBL" id="GGJ97585.1"/>
    </source>
</evidence>
<dbReference type="AlphaFoldDB" id="A0A917PXH5"/>
<reference evidence="2" key="1">
    <citation type="journal article" date="2014" name="Int. J. Syst. Evol. Microbiol.">
        <title>Complete genome sequence of Corynebacterium casei LMG S-19264T (=DSM 44701T), isolated from a smear-ripened cheese.</title>
        <authorList>
            <consortium name="US DOE Joint Genome Institute (JGI-PGF)"/>
            <person name="Walter F."/>
            <person name="Albersmeier A."/>
            <person name="Kalinowski J."/>
            <person name="Ruckert C."/>
        </authorList>
    </citation>
    <scope>NUCLEOTIDE SEQUENCE</scope>
    <source>
        <strain evidence="2">JCM 12580</strain>
    </source>
</reference>
<organism evidence="2 3">
    <name type="scientific">Lentibacillus kapialis</name>
    <dbReference type="NCBI Taxonomy" id="340214"/>
    <lineage>
        <taxon>Bacteria</taxon>
        <taxon>Bacillati</taxon>
        <taxon>Bacillota</taxon>
        <taxon>Bacilli</taxon>
        <taxon>Bacillales</taxon>
        <taxon>Bacillaceae</taxon>
        <taxon>Lentibacillus</taxon>
    </lineage>
</organism>
<sequence length="236" mass="26905">MIKPVVNKILTGKVKRMGNPDAKDRMERPWESGIFKAKADGEQWIGLEGFTSDEIADKKVHGGPEKAVFAYPSKHYAHWREYLKIDDIGIGAMGENLSVANIDEGSVCIGDTYRFGDSIIQVSQPRRPCWKPARRFRVMDFALRIQSSGLTGWYYRVLQEGYVKAGMEMELIERRYPEWTVAACNEIMYVKKRDLDLAEQLASCPLLAPNWKKSLNKRLQGRQSSDAKRVYGPNKA</sequence>
<dbReference type="InterPro" id="IPR011037">
    <property type="entry name" value="Pyrv_Knase-like_insert_dom_sf"/>
</dbReference>
<gene>
    <name evidence="2" type="ORF">GCM10007063_19890</name>
</gene>
<dbReference type="SUPFAM" id="SSF50800">
    <property type="entry name" value="PK beta-barrel domain-like"/>
    <property type="match status" value="1"/>
</dbReference>
<dbReference type="InterPro" id="IPR052353">
    <property type="entry name" value="Benzoxazolinone_Detox_Enz"/>
</dbReference>
<dbReference type="PANTHER" id="PTHR30212">
    <property type="entry name" value="PROTEIN YIIM"/>
    <property type="match status" value="1"/>
</dbReference>
<dbReference type="PANTHER" id="PTHR30212:SF2">
    <property type="entry name" value="PROTEIN YIIM"/>
    <property type="match status" value="1"/>
</dbReference>
<comment type="caution">
    <text evidence="2">The sequence shown here is derived from an EMBL/GenBank/DDBJ whole genome shotgun (WGS) entry which is preliminary data.</text>
</comment>
<dbReference type="GO" id="GO:0003824">
    <property type="term" value="F:catalytic activity"/>
    <property type="evidence" value="ECO:0007669"/>
    <property type="project" value="InterPro"/>
</dbReference>
<evidence type="ECO:0000259" key="1">
    <source>
        <dbReference type="PROSITE" id="PS51340"/>
    </source>
</evidence>
<dbReference type="Pfam" id="PF03475">
    <property type="entry name" value="YiiM_3-alpha"/>
    <property type="match status" value="1"/>
</dbReference>
<keyword evidence="3" id="KW-1185">Reference proteome</keyword>
<accession>A0A917PXH5</accession>
<dbReference type="Pfam" id="PF03473">
    <property type="entry name" value="MOSC"/>
    <property type="match status" value="1"/>
</dbReference>
<reference evidence="2" key="2">
    <citation type="submission" date="2020-09" db="EMBL/GenBank/DDBJ databases">
        <authorList>
            <person name="Sun Q."/>
            <person name="Ohkuma M."/>
        </authorList>
    </citation>
    <scope>NUCLEOTIDE SEQUENCE</scope>
    <source>
        <strain evidence="2">JCM 12580</strain>
    </source>
</reference>
<dbReference type="Proteomes" id="UP000658382">
    <property type="component" value="Unassembled WGS sequence"/>
</dbReference>
<dbReference type="GO" id="GO:0030151">
    <property type="term" value="F:molybdenum ion binding"/>
    <property type="evidence" value="ECO:0007669"/>
    <property type="project" value="InterPro"/>
</dbReference>
<feature type="domain" description="MOSC" evidence="1">
    <location>
        <begin position="37"/>
        <end position="172"/>
    </location>
</feature>
<dbReference type="PROSITE" id="PS51340">
    <property type="entry name" value="MOSC"/>
    <property type="match status" value="1"/>
</dbReference>
<dbReference type="EMBL" id="BMNQ01000026">
    <property type="protein sequence ID" value="GGJ97585.1"/>
    <property type="molecule type" value="Genomic_DNA"/>
</dbReference>
<proteinExistence type="predicted"/>
<dbReference type="RefSeq" id="WP_188632950.1">
    <property type="nucleotide sequence ID" value="NZ_BMNQ01000026.1"/>
</dbReference>